<reference evidence="3" key="1">
    <citation type="submission" date="2021-01" db="UniProtKB">
        <authorList>
            <consortium name="EnsemblMetazoa"/>
        </authorList>
    </citation>
    <scope>IDENTIFICATION</scope>
</reference>
<name>A0A7M7K6Y4_VARDE</name>
<evidence type="ECO:0000313" key="4">
    <source>
        <dbReference type="Proteomes" id="UP000594260"/>
    </source>
</evidence>
<evidence type="ECO:0000313" key="3">
    <source>
        <dbReference type="EnsemblMetazoa" id="XP_022661493"/>
    </source>
</evidence>
<feature type="region of interest" description="Disordered" evidence="2">
    <location>
        <begin position="412"/>
        <end position="434"/>
    </location>
</feature>
<feature type="region of interest" description="Disordered" evidence="2">
    <location>
        <begin position="327"/>
        <end position="352"/>
    </location>
</feature>
<feature type="compositionally biased region" description="Basic and acidic residues" evidence="2">
    <location>
        <begin position="35"/>
        <end position="47"/>
    </location>
</feature>
<dbReference type="GeneID" id="111250462"/>
<dbReference type="EnsemblMetazoa" id="XM_022805758">
    <property type="protein sequence ID" value="XP_022661493"/>
    <property type="gene ID" value="LOC111250462"/>
</dbReference>
<feature type="coiled-coil region" evidence="1">
    <location>
        <begin position="101"/>
        <end position="135"/>
    </location>
</feature>
<feature type="compositionally biased region" description="Basic residues" evidence="2">
    <location>
        <begin position="16"/>
        <end position="26"/>
    </location>
</feature>
<dbReference type="RefSeq" id="XP_022661493.1">
    <property type="nucleotide sequence ID" value="XM_022805758.1"/>
</dbReference>
<dbReference type="InParanoid" id="A0A7M7K6Y4"/>
<keyword evidence="4" id="KW-1185">Reference proteome</keyword>
<protein>
    <submittedName>
        <fullName evidence="3">Uncharacterized protein</fullName>
    </submittedName>
</protein>
<sequence>MTGLSSQPFIPAGSKNSHHASTKMAKKSSAAGVVEEERRKTIDRGGDRLLGSTSDYLSASSRRVTPNVLVQPGSMSSSRCSLDQSNMVQAQDRLQLITCEVDNMAAKLKSVQEVLDTAKDDLSQLRSLVSQLERLSGSKNVENAELKCTLLKTYIEGLNESVKTMPHYYPSKTMFVEAIMALKEALSCHKYVNVVDGEKSQLLRDHERLRNEMRLVAEENEKLKRRHHKDKKTISELMERIGSSARFSQEHLGAIGSSPKVCTTSSPHTFGALTTNLGLTNHHSQSGTTHPDGRTLQPSIVAVSHREEDLRLIEMLRQVKALLQTTGSGDAEQLSKRSQDENSSNNHKDYDNILRRLREAVKSDRSSEAQHRSRDDDVLAMDSYLRIFEKNISLIEQELNSTNLNNNNTGMSNNTNVQTQPEAGCTGSSECIDR</sequence>
<keyword evidence="1" id="KW-0175">Coiled coil</keyword>
<feature type="coiled-coil region" evidence="1">
    <location>
        <begin position="199"/>
        <end position="240"/>
    </location>
</feature>
<dbReference type="OrthoDB" id="6510616at2759"/>
<dbReference type="KEGG" id="vde:111250462"/>
<dbReference type="AlphaFoldDB" id="A0A7M7K6Y4"/>
<organism evidence="3 4">
    <name type="scientific">Varroa destructor</name>
    <name type="common">Honeybee mite</name>
    <dbReference type="NCBI Taxonomy" id="109461"/>
    <lineage>
        <taxon>Eukaryota</taxon>
        <taxon>Metazoa</taxon>
        <taxon>Ecdysozoa</taxon>
        <taxon>Arthropoda</taxon>
        <taxon>Chelicerata</taxon>
        <taxon>Arachnida</taxon>
        <taxon>Acari</taxon>
        <taxon>Parasitiformes</taxon>
        <taxon>Mesostigmata</taxon>
        <taxon>Gamasina</taxon>
        <taxon>Dermanyssoidea</taxon>
        <taxon>Varroidae</taxon>
        <taxon>Varroa</taxon>
    </lineage>
</organism>
<evidence type="ECO:0000256" key="1">
    <source>
        <dbReference type="SAM" id="Coils"/>
    </source>
</evidence>
<proteinExistence type="predicted"/>
<accession>A0A7M7K6Y4</accession>
<dbReference type="Proteomes" id="UP000594260">
    <property type="component" value="Unplaced"/>
</dbReference>
<evidence type="ECO:0000256" key="2">
    <source>
        <dbReference type="SAM" id="MobiDB-lite"/>
    </source>
</evidence>
<feature type="compositionally biased region" description="Polar residues" evidence="2">
    <location>
        <begin position="417"/>
        <end position="434"/>
    </location>
</feature>
<feature type="compositionally biased region" description="Basic and acidic residues" evidence="2">
    <location>
        <begin position="333"/>
        <end position="352"/>
    </location>
</feature>
<feature type="region of interest" description="Disordered" evidence="2">
    <location>
        <begin position="1"/>
        <end position="48"/>
    </location>
</feature>